<dbReference type="GO" id="GO:0046872">
    <property type="term" value="F:metal ion binding"/>
    <property type="evidence" value="ECO:0007669"/>
    <property type="project" value="UniProtKB-KW"/>
</dbReference>
<keyword evidence="2" id="KW-0479">Metal-binding</keyword>
<dbReference type="PANTHER" id="PTHR12271:SF40">
    <property type="entry name" value="POLY(A) RNA POLYMERASE GLD2"/>
    <property type="match status" value="1"/>
</dbReference>
<dbReference type="Pfam" id="PF03828">
    <property type="entry name" value="PAP_assoc"/>
    <property type="match status" value="1"/>
</dbReference>
<dbReference type="Proteomes" id="UP000654075">
    <property type="component" value="Unassembled WGS sequence"/>
</dbReference>
<accession>A0A813FY53</accession>
<proteinExistence type="predicted"/>
<gene>
    <name evidence="6" type="ORF">PGLA1383_LOCUS36207</name>
</gene>
<feature type="region of interest" description="Disordered" evidence="4">
    <location>
        <begin position="346"/>
        <end position="365"/>
    </location>
</feature>
<organism evidence="6 7">
    <name type="scientific">Polarella glacialis</name>
    <name type="common">Dinoflagellate</name>
    <dbReference type="NCBI Taxonomy" id="89957"/>
    <lineage>
        <taxon>Eukaryota</taxon>
        <taxon>Sar</taxon>
        <taxon>Alveolata</taxon>
        <taxon>Dinophyceae</taxon>
        <taxon>Suessiales</taxon>
        <taxon>Suessiaceae</taxon>
        <taxon>Polarella</taxon>
    </lineage>
</organism>
<feature type="region of interest" description="Disordered" evidence="4">
    <location>
        <begin position="262"/>
        <end position="286"/>
    </location>
</feature>
<evidence type="ECO:0000313" key="7">
    <source>
        <dbReference type="Proteomes" id="UP000654075"/>
    </source>
</evidence>
<keyword evidence="3" id="KW-0460">Magnesium</keyword>
<dbReference type="GO" id="GO:0031123">
    <property type="term" value="P:RNA 3'-end processing"/>
    <property type="evidence" value="ECO:0007669"/>
    <property type="project" value="TreeGrafter"/>
</dbReference>
<sequence length="365" mass="39788">MQGTSFAAAMPEVDIIVSIDQDMLVAWQLGKPRGLDSPAPASEEAGAFPEGVDAKKMQKSAIRSFTDRLVSQGGFKFRRSAFRGQEPKVTLLAPMVSGVFDQPILFDFSVNSTTPLYSAALLAECCRMDVRAHELIILVRRWAKNRGICHVAKGHLSPYAWSVLVVYFLQVAACPDKAEGQLLPALQDVQLSSLLLAPDFAGVSASATDKTKICAEPTLSQSGLTSELEASEGRPETQSVAELMRDLLHFYAHEFQWGEEGVSLRRGSRGPPRTSPPREVWVNESTGRTESVVAGPYIEDPFEPRRNLGECMTAPSLARLQEELARAAELCVGKAASLERLLEPWAPPERSGAGLDEPLQQVQAQ</sequence>
<reference evidence="6" key="1">
    <citation type="submission" date="2021-02" db="EMBL/GenBank/DDBJ databases">
        <authorList>
            <person name="Dougan E. K."/>
            <person name="Rhodes N."/>
            <person name="Thang M."/>
            <person name="Chan C."/>
        </authorList>
    </citation>
    <scope>NUCLEOTIDE SEQUENCE</scope>
</reference>
<evidence type="ECO:0000313" key="6">
    <source>
        <dbReference type="EMBL" id="CAE8618594.1"/>
    </source>
</evidence>
<dbReference type="EMBL" id="CAJNNV010026600">
    <property type="protein sequence ID" value="CAE8618594.1"/>
    <property type="molecule type" value="Genomic_DNA"/>
</dbReference>
<name>A0A813FY53_POLGL</name>
<dbReference type="AlphaFoldDB" id="A0A813FY53"/>
<keyword evidence="7" id="KW-1185">Reference proteome</keyword>
<evidence type="ECO:0000256" key="2">
    <source>
        <dbReference type="ARBA" id="ARBA00022723"/>
    </source>
</evidence>
<dbReference type="GO" id="GO:0016779">
    <property type="term" value="F:nucleotidyltransferase activity"/>
    <property type="evidence" value="ECO:0007669"/>
    <property type="project" value="TreeGrafter"/>
</dbReference>
<dbReference type="PANTHER" id="PTHR12271">
    <property type="entry name" value="POLY A POLYMERASE CID PAP -RELATED"/>
    <property type="match status" value="1"/>
</dbReference>
<dbReference type="Gene3D" id="1.10.1410.10">
    <property type="match status" value="1"/>
</dbReference>
<protein>
    <recommendedName>
        <fullName evidence="5">PAP-associated domain-containing protein</fullName>
    </recommendedName>
</protein>
<dbReference type="OrthoDB" id="434989at2759"/>
<dbReference type="SUPFAM" id="SSF81631">
    <property type="entry name" value="PAP/OAS1 substrate-binding domain"/>
    <property type="match status" value="1"/>
</dbReference>
<keyword evidence="1" id="KW-0808">Transferase</keyword>
<comment type="caution">
    <text evidence="6">The sequence shown here is derived from an EMBL/GenBank/DDBJ whole genome shotgun (WGS) entry which is preliminary data.</text>
</comment>
<feature type="domain" description="PAP-associated" evidence="5">
    <location>
        <begin position="239"/>
        <end position="304"/>
    </location>
</feature>
<evidence type="ECO:0000256" key="1">
    <source>
        <dbReference type="ARBA" id="ARBA00022679"/>
    </source>
</evidence>
<dbReference type="InterPro" id="IPR002058">
    <property type="entry name" value="PAP_assoc"/>
</dbReference>
<evidence type="ECO:0000256" key="4">
    <source>
        <dbReference type="SAM" id="MobiDB-lite"/>
    </source>
</evidence>
<evidence type="ECO:0000259" key="5">
    <source>
        <dbReference type="Pfam" id="PF03828"/>
    </source>
</evidence>
<evidence type="ECO:0000256" key="3">
    <source>
        <dbReference type="ARBA" id="ARBA00022842"/>
    </source>
</evidence>